<evidence type="ECO:0000313" key="1">
    <source>
        <dbReference type="Proteomes" id="UP001652624"/>
    </source>
</evidence>
<dbReference type="OrthoDB" id="9417026at2759"/>
<accession>A0A1S3A6V1</accession>
<dbReference type="InterPro" id="IPR034450">
    <property type="entry name" value="ADIRF"/>
</dbReference>
<dbReference type="RefSeq" id="XP_007530262.1">
    <property type="nucleotide sequence ID" value="XM_007530200.3"/>
</dbReference>
<reference evidence="1" key="1">
    <citation type="submission" date="2025-05" db="UniProtKB">
        <authorList>
            <consortium name="RefSeq"/>
        </authorList>
    </citation>
    <scope>NUCLEOTIDE SEQUENCE [LARGE SCALE GENOMIC DNA]</scope>
</reference>
<organism evidence="1 2">
    <name type="scientific">Erinaceus europaeus</name>
    <name type="common">Western European hedgehog</name>
    <dbReference type="NCBI Taxonomy" id="9365"/>
    <lineage>
        <taxon>Eukaryota</taxon>
        <taxon>Metazoa</taxon>
        <taxon>Chordata</taxon>
        <taxon>Craniata</taxon>
        <taxon>Vertebrata</taxon>
        <taxon>Euteleostomi</taxon>
        <taxon>Mammalia</taxon>
        <taxon>Eutheria</taxon>
        <taxon>Laurasiatheria</taxon>
        <taxon>Eulipotyphla</taxon>
        <taxon>Erinaceidae</taxon>
        <taxon>Erinaceinae</taxon>
        <taxon>Erinaceus</taxon>
    </lineage>
</organism>
<keyword evidence="1" id="KW-1185">Reference proteome</keyword>
<proteinExistence type="predicted"/>
<dbReference type="GO" id="GO:0045600">
    <property type="term" value="P:positive regulation of fat cell differentiation"/>
    <property type="evidence" value="ECO:0007669"/>
    <property type="project" value="InterPro"/>
</dbReference>
<dbReference type="GO" id="GO:0005634">
    <property type="term" value="C:nucleus"/>
    <property type="evidence" value="ECO:0007669"/>
    <property type="project" value="InterPro"/>
</dbReference>
<name>A0A1S3A6V1_ERIEU</name>
<evidence type="ECO:0000313" key="2">
    <source>
        <dbReference type="RefSeq" id="XP_007530262.1"/>
    </source>
</evidence>
<dbReference type="PANTHER" id="PTHR39227:SF1">
    <property type="entry name" value="ADIPOGENESIS REGULATORY FACTOR"/>
    <property type="match status" value="1"/>
</dbReference>
<protein>
    <submittedName>
        <fullName evidence="2">Adipogenesis regulatory factor</fullName>
    </submittedName>
</protein>
<dbReference type="CTD" id="10974"/>
<sequence>MASKGLPDFKKQVEGAAQEAVDVAGTAAQQVVDQATEAGQKAMEQVVKTTQETIDKTANQATESFSGFGKKFGLMK</sequence>
<dbReference type="Proteomes" id="UP001652624">
    <property type="component" value="Chromosome 1"/>
</dbReference>
<dbReference type="AlphaFoldDB" id="A0A1S3A6V1"/>
<dbReference type="PANTHER" id="PTHR39227">
    <property type="entry name" value="ADIPOGENESIS REGULATORY FACTOR"/>
    <property type="match status" value="1"/>
</dbReference>
<reference evidence="2" key="2">
    <citation type="submission" date="2025-08" db="UniProtKB">
        <authorList>
            <consortium name="RefSeq"/>
        </authorList>
    </citation>
    <scope>IDENTIFICATION</scope>
</reference>
<dbReference type="GeneID" id="103119875"/>
<gene>
    <name evidence="2" type="primary">ADIRF</name>
</gene>
<dbReference type="InParanoid" id="A0A1S3A6V1"/>
<dbReference type="eggNOG" id="ENOG502SYWB">
    <property type="taxonomic scope" value="Eukaryota"/>
</dbReference>
<dbReference type="Gene3D" id="1.10.287.700">
    <property type="entry name" value="Helix hairpin bin"/>
    <property type="match status" value="1"/>
</dbReference>